<evidence type="ECO:0000256" key="2">
    <source>
        <dbReference type="ARBA" id="ARBA00018324"/>
    </source>
</evidence>
<evidence type="ECO:0000256" key="1">
    <source>
        <dbReference type="ARBA" id="ARBA00006927"/>
    </source>
</evidence>
<feature type="region of interest" description="Disordered" evidence="3">
    <location>
        <begin position="1"/>
        <end position="30"/>
    </location>
</feature>
<organism evidence="4 5">
    <name type="scientific">Hippocampus comes</name>
    <name type="common">Tiger tail seahorse</name>
    <dbReference type="NCBI Taxonomy" id="109280"/>
    <lineage>
        <taxon>Eukaryota</taxon>
        <taxon>Metazoa</taxon>
        <taxon>Chordata</taxon>
        <taxon>Craniata</taxon>
        <taxon>Vertebrata</taxon>
        <taxon>Euteleostomi</taxon>
        <taxon>Actinopterygii</taxon>
        <taxon>Neopterygii</taxon>
        <taxon>Teleostei</taxon>
        <taxon>Neoteleostei</taxon>
        <taxon>Acanthomorphata</taxon>
        <taxon>Syngnathiaria</taxon>
        <taxon>Syngnathiformes</taxon>
        <taxon>Syngnathoidei</taxon>
        <taxon>Syngnathidae</taxon>
        <taxon>Hippocampus</taxon>
    </lineage>
</organism>
<dbReference type="STRING" id="109280.ENSHCOP00000018909"/>
<keyword evidence="5" id="KW-1185">Reference proteome</keyword>
<dbReference type="GO" id="GO:0030425">
    <property type="term" value="C:dendrite"/>
    <property type="evidence" value="ECO:0007669"/>
    <property type="project" value="TreeGrafter"/>
</dbReference>
<dbReference type="Ensembl" id="ENSHCOT00000010069.1">
    <property type="protein sequence ID" value="ENSHCOP00000018909.1"/>
    <property type="gene ID" value="ENSHCOG00000003839.1"/>
</dbReference>
<feature type="compositionally biased region" description="Basic and acidic residues" evidence="3">
    <location>
        <begin position="167"/>
        <end position="176"/>
    </location>
</feature>
<dbReference type="GO" id="GO:0031175">
    <property type="term" value="P:neuron projection development"/>
    <property type="evidence" value="ECO:0007669"/>
    <property type="project" value="TreeGrafter"/>
</dbReference>
<dbReference type="InterPro" id="IPR016024">
    <property type="entry name" value="ARM-type_fold"/>
</dbReference>
<dbReference type="PANTHER" id="PTHR13109:SF7">
    <property type="entry name" value="NEUROCHONDRIN"/>
    <property type="match status" value="1"/>
</dbReference>
<evidence type="ECO:0000256" key="3">
    <source>
        <dbReference type="SAM" id="MobiDB-lite"/>
    </source>
</evidence>
<dbReference type="GO" id="GO:0048168">
    <property type="term" value="P:regulation of neuronal synaptic plasticity"/>
    <property type="evidence" value="ECO:0007669"/>
    <property type="project" value="TreeGrafter"/>
</dbReference>
<sequence>MADGATVDVSDPFSGEEGGEAPEKDAGGGLTDAKREVLERCLHALKHAKNDSQTLAALLLITRLCPACQLDKPTLRRIFEAVGLNLPARLLVTAAKGSGDPGLPPHELLSLGAALLSALSTDPDMASQPQLLATIPLLLKILACGASDQQQTGDENGDGDAGQIPKKISDEAKTARQSEVSMQKGKDDDNSAANEPSTPNPNSPPGKLDEAVAADCYQVLTAVCAQPRGPDHLLNRGAVPALCQALEWNQTLSHRMGLPLLVCLLSGKTKDKAWRAHSAELLLLLVRMSKDFCKSTEQSRLDMCSQLVNVLPPGGVTVERGVLREVVSRVWGALRPMVQAKLTPRQIGPVLVLSACLLDLYGWELAGSPKFCCLLVNRACVEVRMGLEEPPGNDLSQELQDTLTGCYRIMEAAIEQACNPAVMAAASPAPSSISTLSLQQSRQVLGVLEEAFSALMYHLQQLDQSRYGDPFIFATFRCLCSWLAEETSCLKEEVTTLLPILINYSRSHLMAENSEQGLSDWMGKMSVTDEGGTWTGKEALRYLLPALCHLSAEEGPRKVLLTLDTPALLVYYLSHSFTSLKGKSGTSSVREPSMETACSALLNFSVTEAERVRKDQCFQTLEKHLSEALPVLVHKSGLLVLAANYCTLGLMIGRLKSAPTGSGEASQRRFFSTALRFLHGALDAELSPGPVKVSSGWEDSWEEVAELWRLALQALGGCFRSQSWLTELVREEGWLRNTLGMLGCCSALPDQHTQEALEEALCALANQCPLCKQDIMEAMKKHHDTGALSCMRNLKKMIGVK</sequence>
<dbReference type="AlphaFoldDB" id="A0A3Q2YKI5"/>
<dbReference type="Proteomes" id="UP000264820">
    <property type="component" value="Unplaced"/>
</dbReference>
<dbReference type="CTD" id="23154"/>
<dbReference type="SUPFAM" id="SSF48371">
    <property type="entry name" value="ARM repeat"/>
    <property type="match status" value="1"/>
</dbReference>
<accession>A0A3Q2YKI5</accession>
<reference evidence="4" key="1">
    <citation type="submission" date="2025-08" db="UniProtKB">
        <authorList>
            <consortium name="Ensembl"/>
        </authorList>
    </citation>
    <scope>IDENTIFICATION</scope>
</reference>
<protein>
    <recommendedName>
        <fullName evidence="2">Neurochondrin</fullName>
    </recommendedName>
</protein>
<dbReference type="KEGG" id="hcq:109523825"/>
<dbReference type="RefSeq" id="XP_019738786.1">
    <property type="nucleotide sequence ID" value="XM_019883227.1"/>
</dbReference>
<proteinExistence type="inferred from homology"/>
<dbReference type="GeneTree" id="ENSGT00390000013601"/>
<dbReference type="InterPro" id="IPR008709">
    <property type="entry name" value="Neurochondrin"/>
</dbReference>
<comment type="similarity">
    <text evidence="1">Belongs to the neurochondrin family.</text>
</comment>
<feature type="region of interest" description="Disordered" evidence="3">
    <location>
        <begin position="149"/>
        <end position="209"/>
    </location>
</feature>
<name>A0A3Q2YKI5_HIPCM</name>
<dbReference type="OrthoDB" id="8186546at2759"/>
<dbReference type="Pfam" id="PF05536">
    <property type="entry name" value="Neurochondrin"/>
    <property type="match status" value="2"/>
</dbReference>
<dbReference type="RefSeq" id="XP_019738787.1">
    <property type="nucleotide sequence ID" value="XM_019883228.1"/>
</dbReference>
<dbReference type="GeneID" id="109523825"/>
<evidence type="ECO:0000313" key="4">
    <source>
        <dbReference type="Ensembl" id="ENSHCOP00000018909.1"/>
    </source>
</evidence>
<reference evidence="4" key="2">
    <citation type="submission" date="2025-09" db="UniProtKB">
        <authorList>
            <consortium name="Ensembl"/>
        </authorList>
    </citation>
    <scope>IDENTIFICATION</scope>
</reference>
<dbReference type="OMA" id="IVHYKKP"/>
<evidence type="ECO:0000313" key="5">
    <source>
        <dbReference type="Proteomes" id="UP000264820"/>
    </source>
</evidence>
<dbReference type="PANTHER" id="PTHR13109">
    <property type="entry name" value="NEUROCHONDRIN"/>
    <property type="match status" value="1"/>
</dbReference>
<feature type="compositionally biased region" description="Basic and acidic residues" evidence="3">
    <location>
        <begin position="21"/>
        <end position="30"/>
    </location>
</feature>